<dbReference type="Pfam" id="PF01052">
    <property type="entry name" value="FliMN_C"/>
    <property type="match status" value="1"/>
</dbReference>
<reference evidence="3 4" key="1">
    <citation type="submission" date="2018-06" db="EMBL/GenBank/DDBJ databases">
        <title>Genomic Encyclopedia of Type Strains, Phase III (KMG-III): the genomes of soil and plant-associated and newly described type strains.</title>
        <authorList>
            <person name="Whitman W."/>
        </authorList>
    </citation>
    <scope>NUCLEOTIDE SEQUENCE [LARGE SCALE GENOMIC DNA]</scope>
    <source>
        <strain evidence="3 4">CECT 7646</strain>
    </source>
</reference>
<name>A0A318SGH7_9BURK</name>
<dbReference type="SUPFAM" id="SSF101801">
    <property type="entry name" value="Surface presentation of antigens (SPOA)"/>
    <property type="match status" value="1"/>
</dbReference>
<evidence type="ECO:0000259" key="2">
    <source>
        <dbReference type="Pfam" id="PF01052"/>
    </source>
</evidence>
<evidence type="ECO:0000313" key="4">
    <source>
        <dbReference type="Proteomes" id="UP000247540"/>
    </source>
</evidence>
<dbReference type="EMBL" id="QJTC01000011">
    <property type="protein sequence ID" value="PYE77882.1"/>
    <property type="molecule type" value="Genomic_DNA"/>
</dbReference>
<dbReference type="PANTHER" id="PTHR30034">
    <property type="entry name" value="FLAGELLAR MOTOR SWITCH PROTEIN FLIM"/>
    <property type="match status" value="1"/>
</dbReference>
<dbReference type="GO" id="GO:0050918">
    <property type="term" value="P:positive chemotaxis"/>
    <property type="evidence" value="ECO:0007669"/>
    <property type="project" value="TreeGrafter"/>
</dbReference>
<dbReference type="GO" id="GO:0009425">
    <property type="term" value="C:bacterial-type flagellum basal body"/>
    <property type="evidence" value="ECO:0007669"/>
    <property type="project" value="InterPro"/>
</dbReference>
<organism evidence="3 4">
    <name type="scientific">Xylophilus ampelinus</name>
    <dbReference type="NCBI Taxonomy" id="54067"/>
    <lineage>
        <taxon>Bacteria</taxon>
        <taxon>Pseudomonadati</taxon>
        <taxon>Pseudomonadota</taxon>
        <taxon>Betaproteobacteria</taxon>
        <taxon>Burkholderiales</taxon>
        <taxon>Xylophilus</taxon>
    </lineage>
</organism>
<sequence length="364" mass="39045">MVPTVARSSRLPPVNPDAQPVLTEGLADLRLALPSLPMASAAAARIAFDSRCSTLLSRYLGGATVKIGRRHGQRPGLRVALSSLVGDMVVELDPRRCAAWALLDRLAREPQQQDLACALASEMVDRVCRDRGYEDVGLEIRALTASDTALATTASVATLRIDEHEIELLEMDAAFSLFAAEEMRERPVVIPPMLRSLRLSGTARLGERRLGASQWILVAPGDIFLLGRSPLQIGWRIGAGQSLHASARLECSPPGPRAPQPLLTLETALLGPKEEAVMDTPDAVLAEIELPVQFELQTTSLPLEEIAALGPGHVIALDVPVEQAVVQLMCQGRCVGSGQLVVVGDHLGVRIDRMAWARDAAVDS</sequence>
<comment type="similarity">
    <text evidence="1">Belongs to the FliN/MopA/SpaO family.</text>
</comment>
<keyword evidence="4" id="KW-1185">Reference proteome</keyword>
<feature type="domain" description="Flagellar motor switch protein FliN-like C-terminal" evidence="2">
    <location>
        <begin position="285"/>
        <end position="354"/>
    </location>
</feature>
<proteinExistence type="inferred from homology"/>
<dbReference type="PRINTS" id="PR00956">
    <property type="entry name" value="FLGMOTORFLIN"/>
</dbReference>
<dbReference type="GO" id="GO:0003774">
    <property type="term" value="F:cytoskeletal motor activity"/>
    <property type="evidence" value="ECO:0007669"/>
    <property type="project" value="InterPro"/>
</dbReference>
<comment type="caution">
    <text evidence="3">The sequence shown here is derived from an EMBL/GenBank/DDBJ whole genome shotgun (WGS) entry which is preliminary data.</text>
</comment>
<dbReference type="PANTHER" id="PTHR30034:SF6">
    <property type="entry name" value="YOP PROTEINS TRANSLOCATION PROTEIN Q"/>
    <property type="match status" value="1"/>
</dbReference>
<dbReference type="InterPro" id="IPR036429">
    <property type="entry name" value="SpoA-like_sf"/>
</dbReference>
<protein>
    <submittedName>
        <fullName evidence="3">Type III secretion system YscQ/HrcQ family protein</fullName>
    </submittedName>
</protein>
<evidence type="ECO:0000256" key="1">
    <source>
        <dbReference type="ARBA" id="ARBA00009226"/>
    </source>
</evidence>
<dbReference type="Gene3D" id="2.30.330.10">
    <property type="entry name" value="SpoA-like"/>
    <property type="match status" value="1"/>
</dbReference>
<dbReference type="InterPro" id="IPR001543">
    <property type="entry name" value="FliN-like_C"/>
</dbReference>
<dbReference type="GO" id="GO:0071978">
    <property type="term" value="P:bacterial-type flagellum-dependent swarming motility"/>
    <property type="evidence" value="ECO:0007669"/>
    <property type="project" value="TreeGrafter"/>
</dbReference>
<gene>
    <name evidence="3" type="ORF">DFQ15_11126</name>
</gene>
<accession>A0A318SGH7</accession>
<dbReference type="Proteomes" id="UP000247540">
    <property type="component" value="Unassembled WGS sequence"/>
</dbReference>
<dbReference type="InterPro" id="IPR001172">
    <property type="entry name" value="FliN_T3SS_HrcQb"/>
</dbReference>
<evidence type="ECO:0000313" key="3">
    <source>
        <dbReference type="EMBL" id="PYE77882.1"/>
    </source>
</evidence>
<dbReference type="AlphaFoldDB" id="A0A318SGH7"/>